<dbReference type="STRING" id="4846.A0A367IL72"/>
<keyword evidence="3" id="KW-0460">Magnesium</keyword>
<dbReference type="OrthoDB" id="372421at2759"/>
<evidence type="ECO:0000313" key="5">
    <source>
        <dbReference type="EMBL" id="RCH78425.1"/>
    </source>
</evidence>
<dbReference type="InterPro" id="IPR050180">
    <property type="entry name" value="RNR_Ribonuclease"/>
</dbReference>
<dbReference type="Pfam" id="PF00773">
    <property type="entry name" value="RNB"/>
    <property type="match status" value="1"/>
</dbReference>
<evidence type="ECO:0000256" key="2">
    <source>
        <dbReference type="ARBA" id="ARBA00016366"/>
    </source>
</evidence>
<evidence type="ECO:0000259" key="4">
    <source>
        <dbReference type="SMART" id="SM00955"/>
    </source>
</evidence>
<gene>
    <name evidence="5" type="primary">DIS3L_1</name>
    <name evidence="5" type="ORF">CU098_001465</name>
</gene>
<dbReference type="PROSITE" id="PS01175">
    <property type="entry name" value="RIBONUCLEASE_II"/>
    <property type="match status" value="1"/>
</dbReference>
<dbReference type="AlphaFoldDB" id="A0A367IL72"/>
<dbReference type="GO" id="GO:0006402">
    <property type="term" value="P:mRNA catabolic process"/>
    <property type="evidence" value="ECO:0007669"/>
    <property type="project" value="TreeGrafter"/>
</dbReference>
<feature type="domain" description="RNB" evidence="4">
    <location>
        <begin position="1"/>
        <end position="295"/>
    </location>
</feature>
<feature type="non-terminal residue" evidence="5">
    <location>
        <position position="341"/>
    </location>
</feature>
<dbReference type="EMBL" id="PJQM01007255">
    <property type="protein sequence ID" value="RCH78425.1"/>
    <property type="molecule type" value="Genomic_DNA"/>
</dbReference>
<dbReference type="InterPro" id="IPR022966">
    <property type="entry name" value="RNase_II/R_CS"/>
</dbReference>
<evidence type="ECO:0000313" key="6">
    <source>
        <dbReference type="Proteomes" id="UP000253551"/>
    </source>
</evidence>
<comment type="caution">
    <text evidence="5">The sequence shown here is derived from an EMBL/GenBank/DDBJ whole genome shotgun (WGS) entry which is preliminary data.</text>
</comment>
<name>A0A367IL72_RHIST</name>
<dbReference type="InterPro" id="IPR012340">
    <property type="entry name" value="NA-bd_OB-fold"/>
</dbReference>
<proteinExistence type="predicted"/>
<evidence type="ECO:0000256" key="1">
    <source>
        <dbReference type="ARBA" id="ARBA00001946"/>
    </source>
</evidence>
<dbReference type="PANTHER" id="PTHR23355:SF30">
    <property type="entry name" value="DIS3-LIKE EXONUCLEASE 1"/>
    <property type="match status" value="1"/>
</dbReference>
<evidence type="ECO:0000256" key="3">
    <source>
        <dbReference type="ARBA" id="ARBA00022842"/>
    </source>
</evidence>
<dbReference type="Proteomes" id="UP000253551">
    <property type="component" value="Unassembled WGS sequence"/>
</dbReference>
<dbReference type="SUPFAM" id="SSF50249">
    <property type="entry name" value="Nucleic acid-binding proteins"/>
    <property type="match status" value="1"/>
</dbReference>
<keyword evidence="6" id="KW-1185">Reference proteome</keyword>
<dbReference type="PANTHER" id="PTHR23355">
    <property type="entry name" value="RIBONUCLEASE"/>
    <property type="match status" value="1"/>
</dbReference>
<dbReference type="GO" id="GO:0003723">
    <property type="term" value="F:RNA binding"/>
    <property type="evidence" value="ECO:0007669"/>
    <property type="project" value="InterPro"/>
</dbReference>
<organism evidence="5 6">
    <name type="scientific">Rhizopus stolonifer</name>
    <name type="common">Rhizopus nigricans</name>
    <dbReference type="NCBI Taxonomy" id="4846"/>
    <lineage>
        <taxon>Eukaryota</taxon>
        <taxon>Fungi</taxon>
        <taxon>Fungi incertae sedis</taxon>
        <taxon>Mucoromycota</taxon>
        <taxon>Mucoromycotina</taxon>
        <taxon>Mucoromycetes</taxon>
        <taxon>Mucorales</taxon>
        <taxon>Mucorineae</taxon>
        <taxon>Rhizopodaceae</taxon>
        <taxon>Rhizopus</taxon>
    </lineage>
</organism>
<dbReference type="SMART" id="SM00955">
    <property type="entry name" value="RNB"/>
    <property type="match status" value="1"/>
</dbReference>
<reference evidence="5 6" key="1">
    <citation type="journal article" date="2018" name="G3 (Bethesda)">
        <title>Phylogenetic and Phylogenomic Definition of Rhizopus Species.</title>
        <authorList>
            <person name="Gryganskyi A.P."/>
            <person name="Golan J."/>
            <person name="Dolatabadi S."/>
            <person name="Mondo S."/>
            <person name="Robb S."/>
            <person name="Idnurm A."/>
            <person name="Muszewska A."/>
            <person name="Steczkiewicz K."/>
            <person name="Masonjones S."/>
            <person name="Liao H.L."/>
            <person name="Gajdeczka M.T."/>
            <person name="Anike F."/>
            <person name="Vuek A."/>
            <person name="Anishchenko I.M."/>
            <person name="Voigt K."/>
            <person name="de Hoog G.S."/>
            <person name="Smith M.E."/>
            <person name="Heitman J."/>
            <person name="Vilgalys R."/>
            <person name="Stajich J.E."/>
        </authorList>
    </citation>
    <scope>NUCLEOTIDE SEQUENCE [LARGE SCALE GENOMIC DNA]</scope>
    <source>
        <strain evidence="5 6">LSU 92-RS-03</strain>
    </source>
</reference>
<sequence>GTTVYLADRRFDMLPSVLSERVCSLRHKVDRYAVSVIWTMDKNHNVIDTWFGRTIIKSSCEMEYEQAQQLLDGKQTATGLDSSLCKKLKPSLIKLAQVLRVIRKRRLAKGALELEGSEVKFKITDKHQITDINILFLIVHSHHCDYIDTIMEIHGLVAEAMILANASVGKRIYDGFKDTAILRHHPPPSAKQFERLVKAAKSRGFSVDFSSNKALSKSLEEITHGCKDNIEIARLLKTMATIAMNEAGYISSGHYPVNEYYHYGLALEFYTHFTSPIRRYADIIAHRQLLMCVQDPTTVKDAQERGSVMFKDRTISDICDNLNHKSRESKFAQRDSTELFQ</sequence>
<comment type="cofactor">
    <cofactor evidence="1">
        <name>Mg(2+)</name>
        <dbReference type="ChEBI" id="CHEBI:18420"/>
    </cofactor>
</comment>
<feature type="non-terminal residue" evidence="5">
    <location>
        <position position="1"/>
    </location>
</feature>
<protein>
    <recommendedName>
        <fullName evidence="2">DIS3-like exonuclease 1</fullName>
    </recommendedName>
</protein>
<dbReference type="GO" id="GO:0000175">
    <property type="term" value="F:3'-5'-RNA exonuclease activity"/>
    <property type="evidence" value="ECO:0007669"/>
    <property type="project" value="TreeGrafter"/>
</dbReference>
<accession>A0A367IL72</accession>
<dbReference type="InterPro" id="IPR001900">
    <property type="entry name" value="RNase_II/R"/>
</dbReference>